<dbReference type="GO" id="GO:0098542">
    <property type="term" value="P:defense response to other organism"/>
    <property type="evidence" value="ECO:0007669"/>
    <property type="project" value="InterPro"/>
</dbReference>
<dbReference type="GO" id="GO:0009506">
    <property type="term" value="C:plasmodesma"/>
    <property type="evidence" value="ECO:0007669"/>
    <property type="project" value="TreeGrafter"/>
</dbReference>
<name>A0AAD1Z2K4_9LAMI</name>
<sequence length="283" mass="31419">MSGDGEGGCCGGRCCRFIITSGVCALFLWLALRTSKPTCSIQDFYVPILNKSDHSIGTRSNNSIFFDLKLDNGMKEKGVYYDNISLTFFYGPNTSFPVANYTVPGFYQGHGKQARRKSVVEAHGPPWDAAFKNVSNGTVSIFRVGLSTKLRFKIIFWHTKRHNLVVGANVEVNDSGKKVSKKGIKLKSGSPEHGCHLELLLFYIVLVVILADDLKKSKMKTDQKALMLASDQKLYWADLSPRATFMVKWYCPDLPPMRRATLGQAVFKFRAVPEPAASLMGSS</sequence>
<dbReference type="PANTHER" id="PTHR31415">
    <property type="entry name" value="OS05G0367900 PROTEIN"/>
    <property type="match status" value="1"/>
</dbReference>
<reference evidence="3" key="1">
    <citation type="submission" date="2023-05" db="EMBL/GenBank/DDBJ databases">
        <authorList>
            <person name="Huff M."/>
        </authorList>
    </citation>
    <scope>NUCLEOTIDE SEQUENCE</scope>
</reference>
<evidence type="ECO:0000256" key="1">
    <source>
        <dbReference type="ARBA" id="ARBA00004370"/>
    </source>
</evidence>
<dbReference type="PANTHER" id="PTHR31415:SF52">
    <property type="entry name" value="LATE EMBRYOGENESIS ABUNDANT (LEA) HYDROXYPROLINE-RICH GLYCOPROTEIN FAMILY-RELATED"/>
    <property type="match status" value="1"/>
</dbReference>
<evidence type="ECO:0000313" key="3">
    <source>
        <dbReference type="EMBL" id="CAI9760446.1"/>
    </source>
</evidence>
<evidence type="ECO:0000313" key="4">
    <source>
        <dbReference type="Proteomes" id="UP000834106"/>
    </source>
</evidence>
<dbReference type="InterPro" id="IPR044839">
    <property type="entry name" value="NDR1-like"/>
</dbReference>
<evidence type="ECO:0008006" key="5">
    <source>
        <dbReference type="Google" id="ProtNLM"/>
    </source>
</evidence>
<dbReference type="GO" id="GO:0005886">
    <property type="term" value="C:plasma membrane"/>
    <property type="evidence" value="ECO:0007669"/>
    <property type="project" value="TreeGrafter"/>
</dbReference>
<dbReference type="Proteomes" id="UP000834106">
    <property type="component" value="Chromosome 4"/>
</dbReference>
<comment type="subcellular location">
    <subcellularLocation>
        <location evidence="1">Membrane</location>
    </subcellularLocation>
</comment>
<organism evidence="3 4">
    <name type="scientific">Fraxinus pennsylvanica</name>
    <dbReference type="NCBI Taxonomy" id="56036"/>
    <lineage>
        <taxon>Eukaryota</taxon>
        <taxon>Viridiplantae</taxon>
        <taxon>Streptophyta</taxon>
        <taxon>Embryophyta</taxon>
        <taxon>Tracheophyta</taxon>
        <taxon>Spermatophyta</taxon>
        <taxon>Magnoliopsida</taxon>
        <taxon>eudicotyledons</taxon>
        <taxon>Gunneridae</taxon>
        <taxon>Pentapetalae</taxon>
        <taxon>asterids</taxon>
        <taxon>lamiids</taxon>
        <taxon>Lamiales</taxon>
        <taxon>Oleaceae</taxon>
        <taxon>Oleeae</taxon>
        <taxon>Fraxinus</taxon>
    </lineage>
</organism>
<evidence type="ECO:0000256" key="2">
    <source>
        <dbReference type="ARBA" id="ARBA00023136"/>
    </source>
</evidence>
<proteinExistence type="predicted"/>
<gene>
    <name evidence="3" type="ORF">FPE_LOCUS7876</name>
</gene>
<keyword evidence="4" id="KW-1185">Reference proteome</keyword>
<accession>A0AAD1Z2K4</accession>
<protein>
    <recommendedName>
        <fullName evidence="5">Late embryogenesis abundant protein LEA-2 subgroup domain-containing protein</fullName>
    </recommendedName>
</protein>
<dbReference type="EMBL" id="OU503039">
    <property type="protein sequence ID" value="CAI9760446.1"/>
    <property type="molecule type" value="Genomic_DNA"/>
</dbReference>
<keyword evidence="2" id="KW-0472">Membrane</keyword>
<dbReference type="AlphaFoldDB" id="A0AAD1Z2K4"/>